<proteinExistence type="predicted"/>
<gene>
    <name evidence="1" type="ORF">EVAR_37873_1</name>
</gene>
<reference evidence="1 2" key="1">
    <citation type="journal article" date="2019" name="Commun. Biol.">
        <title>The bagworm genome reveals a unique fibroin gene that provides high tensile strength.</title>
        <authorList>
            <person name="Kono N."/>
            <person name="Nakamura H."/>
            <person name="Ohtoshi R."/>
            <person name="Tomita M."/>
            <person name="Numata K."/>
            <person name="Arakawa K."/>
        </authorList>
    </citation>
    <scope>NUCLEOTIDE SEQUENCE [LARGE SCALE GENOMIC DNA]</scope>
</reference>
<sequence length="178" mass="19518">MTYVYTPDNVFVTGTDLVSATRLHNNGPSLDKGFCIGPSLSFVSLERGVLQSTLLQGVTRGPLEGVESAFSKRLVECVRFASYRDPLGYSTKWTRSVDETPHSHRIQTSTNGFRFCFRSMSENSGTPLSFSIARFFHPSPPYLSISPLFPSQTSFGCVRALALHTGPVCTGGRQRVTA</sequence>
<protein>
    <submittedName>
        <fullName evidence="1">Uncharacterized protein</fullName>
    </submittedName>
</protein>
<evidence type="ECO:0000313" key="2">
    <source>
        <dbReference type="Proteomes" id="UP000299102"/>
    </source>
</evidence>
<comment type="caution">
    <text evidence="1">The sequence shown here is derived from an EMBL/GenBank/DDBJ whole genome shotgun (WGS) entry which is preliminary data.</text>
</comment>
<accession>A0A4C1X2J4</accession>
<organism evidence="1 2">
    <name type="scientific">Eumeta variegata</name>
    <name type="common">Bagworm moth</name>
    <name type="synonym">Eumeta japonica</name>
    <dbReference type="NCBI Taxonomy" id="151549"/>
    <lineage>
        <taxon>Eukaryota</taxon>
        <taxon>Metazoa</taxon>
        <taxon>Ecdysozoa</taxon>
        <taxon>Arthropoda</taxon>
        <taxon>Hexapoda</taxon>
        <taxon>Insecta</taxon>
        <taxon>Pterygota</taxon>
        <taxon>Neoptera</taxon>
        <taxon>Endopterygota</taxon>
        <taxon>Lepidoptera</taxon>
        <taxon>Glossata</taxon>
        <taxon>Ditrysia</taxon>
        <taxon>Tineoidea</taxon>
        <taxon>Psychidae</taxon>
        <taxon>Oiketicinae</taxon>
        <taxon>Eumeta</taxon>
    </lineage>
</organism>
<dbReference type="Proteomes" id="UP000299102">
    <property type="component" value="Unassembled WGS sequence"/>
</dbReference>
<name>A0A4C1X2J4_EUMVA</name>
<dbReference type="EMBL" id="BGZK01000710">
    <property type="protein sequence ID" value="GBP57192.1"/>
    <property type="molecule type" value="Genomic_DNA"/>
</dbReference>
<evidence type="ECO:0000313" key="1">
    <source>
        <dbReference type="EMBL" id="GBP57192.1"/>
    </source>
</evidence>
<keyword evidence="2" id="KW-1185">Reference proteome</keyword>
<dbReference type="AlphaFoldDB" id="A0A4C1X2J4"/>